<proteinExistence type="inferred from homology"/>
<evidence type="ECO:0000259" key="10">
    <source>
        <dbReference type="PROSITE" id="PS50991"/>
    </source>
</evidence>
<comment type="pathway">
    <text evidence="1">Amino-acid biosynthesis; L-isoleucine biosynthesis; 2-oxobutanoate from pyruvate: step 1/3.</text>
</comment>
<keyword evidence="4" id="KW-0412">Isoleucine biosynthesis</keyword>
<dbReference type="PROSITE" id="PS50991">
    <property type="entry name" value="PYR_CT"/>
    <property type="match status" value="1"/>
</dbReference>
<evidence type="ECO:0000256" key="6">
    <source>
        <dbReference type="ARBA" id="ARBA00023304"/>
    </source>
</evidence>
<evidence type="ECO:0000256" key="8">
    <source>
        <dbReference type="NCBIfam" id="TIGR00977"/>
    </source>
</evidence>
<evidence type="ECO:0000256" key="5">
    <source>
        <dbReference type="ARBA" id="ARBA00022679"/>
    </source>
</evidence>
<dbReference type="PANTHER" id="PTHR43538">
    <property type="entry name" value="ALPHA-IPM SYNTHASE/HOMOCITRATE SYNTHASE"/>
    <property type="match status" value="1"/>
</dbReference>
<keyword evidence="3" id="KW-0028">Amino-acid biosynthesis</keyword>
<reference evidence="12" key="1">
    <citation type="journal article" date="2010" name="Stand. Genomic Sci.">
        <title>Complete genome sequence of 'Thermobaculum terrenum' type strain (YNP1).</title>
        <authorList>
            <person name="Kiss H."/>
            <person name="Cleland D."/>
            <person name="Lapidus A."/>
            <person name="Lucas S."/>
            <person name="Glavina Del Rio T."/>
            <person name="Nolan M."/>
            <person name="Tice H."/>
            <person name="Han C."/>
            <person name="Goodwin L."/>
            <person name="Pitluck S."/>
            <person name="Liolios K."/>
            <person name="Ivanova N."/>
            <person name="Mavromatis K."/>
            <person name="Ovchinnikova G."/>
            <person name="Pati A."/>
            <person name="Chen A."/>
            <person name="Palaniappan K."/>
            <person name="Land M."/>
            <person name="Hauser L."/>
            <person name="Chang Y."/>
            <person name="Jeffries C."/>
            <person name="Lu M."/>
            <person name="Brettin T."/>
            <person name="Detter J."/>
            <person name="Goker M."/>
            <person name="Tindall B."/>
            <person name="Beck B."/>
            <person name="McDermott T."/>
            <person name="Woyke T."/>
            <person name="Bristow J."/>
            <person name="Eisen J."/>
            <person name="Markowitz V."/>
            <person name="Hugenholtz P."/>
            <person name="Kyrpides N."/>
            <person name="Klenk H."/>
            <person name="Cheng J."/>
        </authorList>
    </citation>
    <scope>NUCLEOTIDE SEQUENCE [LARGE SCALE GENOMIC DNA]</scope>
    <source>
        <strain evidence="12">ATCC BAA-798 / YNP1</strain>
    </source>
</reference>
<protein>
    <recommendedName>
        <fullName evidence="8">Citramalate synthase</fullName>
        <ecNumber evidence="8">2.3.3.21</ecNumber>
    </recommendedName>
</protein>
<dbReference type="SUPFAM" id="SSF51569">
    <property type="entry name" value="Aldolase"/>
    <property type="match status" value="1"/>
</dbReference>
<dbReference type="RefSeq" id="WP_012874150.1">
    <property type="nucleotide sequence ID" value="NC_013525.1"/>
</dbReference>
<evidence type="ECO:0000256" key="7">
    <source>
        <dbReference type="ARBA" id="ARBA00048263"/>
    </source>
</evidence>
<gene>
    <name evidence="11" type="ordered locus">Tter_0193</name>
</gene>
<dbReference type="InterPro" id="IPR036230">
    <property type="entry name" value="LeuA_allosteric_dom_sf"/>
</dbReference>
<dbReference type="InterPro" id="IPR005675">
    <property type="entry name" value="Citramal_synthase"/>
</dbReference>
<dbReference type="AlphaFoldDB" id="D1CDV9"/>
<dbReference type="PANTHER" id="PTHR43538:SF1">
    <property type="entry name" value="(R)-CITRAMALATE SYNTHASE"/>
    <property type="match status" value="1"/>
</dbReference>
<dbReference type="PROSITE" id="PS00815">
    <property type="entry name" value="AIPM_HOMOCIT_SYNTH_1"/>
    <property type="match status" value="1"/>
</dbReference>
<dbReference type="GO" id="GO:0003852">
    <property type="term" value="F:2-isopropylmalate synthase activity"/>
    <property type="evidence" value="ECO:0007669"/>
    <property type="project" value="InterPro"/>
</dbReference>
<dbReference type="Gene3D" id="3.30.160.270">
    <property type="match status" value="1"/>
</dbReference>
<comment type="catalytic activity">
    <reaction evidence="7">
        <text>pyruvate + acetyl-CoA + H2O = (3R)-citramalate + CoA + H(+)</text>
        <dbReference type="Rhea" id="RHEA:19045"/>
        <dbReference type="ChEBI" id="CHEBI:15361"/>
        <dbReference type="ChEBI" id="CHEBI:15377"/>
        <dbReference type="ChEBI" id="CHEBI:15378"/>
        <dbReference type="ChEBI" id="CHEBI:30934"/>
        <dbReference type="ChEBI" id="CHEBI:57287"/>
        <dbReference type="ChEBI" id="CHEBI:57288"/>
        <dbReference type="EC" id="2.3.3.21"/>
    </reaction>
</comment>
<dbReference type="NCBIfam" id="TIGR00977">
    <property type="entry name" value="citramal_synth"/>
    <property type="match status" value="1"/>
</dbReference>
<dbReference type="Proteomes" id="UP000000323">
    <property type="component" value="Chromosome 1"/>
</dbReference>
<evidence type="ECO:0000313" key="11">
    <source>
        <dbReference type="EMBL" id="ACZ41115.1"/>
    </source>
</evidence>
<dbReference type="EMBL" id="CP001825">
    <property type="protein sequence ID" value="ACZ41115.1"/>
    <property type="molecule type" value="Genomic_DNA"/>
</dbReference>
<dbReference type="SUPFAM" id="SSF110921">
    <property type="entry name" value="2-isopropylmalate synthase LeuA, allosteric (dimerisation) domain"/>
    <property type="match status" value="1"/>
</dbReference>
<organism evidence="11 12">
    <name type="scientific">Thermobaculum terrenum (strain ATCC BAA-798 / CCMEE 7001 / YNP1)</name>
    <dbReference type="NCBI Taxonomy" id="525904"/>
    <lineage>
        <taxon>Bacteria</taxon>
        <taxon>Bacillati</taxon>
        <taxon>Chloroflexota</taxon>
        <taxon>Chloroflexia</taxon>
        <taxon>Candidatus Thermobaculales</taxon>
        <taxon>Candidatus Thermobaculaceae</taxon>
        <taxon>Thermobaculum</taxon>
    </lineage>
</organism>
<dbReference type="InterPro" id="IPR013709">
    <property type="entry name" value="2-isopropylmalate_synth_dimer"/>
</dbReference>
<dbReference type="GO" id="GO:0043714">
    <property type="term" value="F:(R)-citramalate synthase activity"/>
    <property type="evidence" value="ECO:0007669"/>
    <property type="project" value="UniProtKB-UniRule"/>
</dbReference>
<evidence type="ECO:0000256" key="2">
    <source>
        <dbReference type="ARBA" id="ARBA00006154"/>
    </source>
</evidence>
<name>D1CDV9_THET1</name>
<dbReference type="InterPro" id="IPR013785">
    <property type="entry name" value="Aldolase_TIM"/>
</dbReference>
<dbReference type="UniPathway" id="UPA00047">
    <property type="reaction ID" value="UER00066"/>
</dbReference>
<evidence type="ECO:0000256" key="4">
    <source>
        <dbReference type="ARBA" id="ARBA00022624"/>
    </source>
</evidence>
<dbReference type="eggNOG" id="COG0119">
    <property type="taxonomic scope" value="Bacteria"/>
</dbReference>
<keyword evidence="12" id="KW-1185">Reference proteome</keyword>
<dbReference type="OrthoDB" id="9803573at2"/>
<evidence type="ECO:0000256" key="3">
    <source>
        <dbReference type="ARBA" id="ARBA00022605"/>
    </source>
</evidence>
<evidence type="ECO:0000256" key="1">
    <source>
        <dbReference type="ARBA" id="ARBA00004743"/>
    </source>
</evidence>
<dbReference type="Pfam" id="PF00682">
    <property type="entry name" value="HMGL-like"/>
    <property type="match status" value="1"/>
</dbReference>
<dbReference type="GO" id="GO:0009098">
    <property type="term" value="P:L-leucine biosynthetic process"/>
    <property type="evidence" value="ECO:0007669"/>
    <property type="project" value="InterPro"/>
</dbReference>
<dbReference type="InterPro" id="IPR000891">
    <property type="entry name" value="PYR_CT"/>
</dbReference>
<evidence type="ECO:0000256" key="9">
    <source>
        <dbReference type="RuleBase" id="RU003523"/>
    </source>
</evidence>
<dbReference type="Pfam" id="PF22617">
    <property type="entry name" value="HCS_D2"/>
    <property type="match status" value="1"/>
</dbReference>
<accession>D1CDV9</accession>
<dbReference type="Gene3D" id="3.20.20.70">
    <property type="entry name" value="Aldolase class I"/>
    <property type="match status" value="1"/>
</dbReference>
<dbReference type="InterPro" id="IPR054691">
    <property type="entry name" value="LeuA/HCS_post-cat"/>
</dbReference>
<dbReference type="InterPro" id="IPR002034">
    <property type="entry name" value="AIPM/Hcit_synth_CS"/>
</dbReference>
<dbReference type="EC" id="2.3.3.21" evidence="8"/>
<keyword evidence="5 9" id="KW-0808">Transferase</keyword>
<dbReference type="GO" id="GO:0009097">
    <property type="term" value="P:isoleucine biosynthetic process"/>
    <property type="evidence" value="ECO:0007669"/>
    <property type="project" value="UniProtKB-UniRule"/>
</dbReference>
<evidence type="ECO:0000313" key="12">
    <source>
        <dbReference type="Proteomes" id="UP000000323"/>
    </source>
</evidence>
<keyword evidence="6" id="KW-0100">Branched-chain amino acid biosynthesis</keyword>
<dbReference type="Pfam" id="PF08502">
    <property type="entry name" value="LeuA_dimer"/>
    <property type="match status" value="1"/>
</dbReference>
<feature type="domain" description="Pyruvate carboxyltransferase" evidence="10">
    <location>
        <begin position="4"/>
        <end position="273"/>
    </location>
</feature>
<dbReference type="SMART" id="SM00917">
    <property type="entry name" value="LeuA_dimer"/>
    <property type="match status" value="1"/>
</dbReference>
<dbReference type="CDD" id="cd07941">
    <property type="entry name" value="DRE_TIM_LeuA3"/>
    <property type="match status" value="1"/>
</dbReference>
<dbReference type="Gene3D" id="1.10.238.260">
    <property type="match status" value="1"/>
</dbReference>
<dbReference type="HOGENOM" id="CLU_022158_7_0_0"/>
<comment type="similarity">
    <text evidence="2 9">Belongs to the alpha-IPM synthase/homocitrate synthase family.</text>
</comment>
<dbReference type="KEGG" id="ttr:Tter_0193"/>
<dbReference type="STRING" id="525904.Tter_0193"/>
<sequence length="532" mass="59028">MRQIKIYDTTLRDGSQMEGISFSVEDKLKLTRRLDELGVHYIEGGWPGSNPKDAEYFERMKNIPLKNAKLAAFGSTRRAYASVEEDLNLRMLIEAGTPVITLVGKSWDMQVHVVLGCSLEENLAMIKDSIAFCKSYGKEVFFDAEHFFDGYKNNPDYAMRCIHAAIEAGADAVVLCDTNGGRMPEEIAQAVEKVVEETRAIAATRPFDVGIHTHNDSELAVANTLIAVQKGATQVQGTINGYGERIGNANLCSIIANLELKYGYHTIGREKVKELTSVSRYFAEVANMAHDERLPYVGAKAFTHKAGLHVNAVAKSAETYEHLPPELVGNTRRVTISELGGRSNVLMKMAQFGLEAHTSSEQVRQVLEEVKRLEKEGFQFEDAEASFELLVLRAQPDYEPPFRLLDFMVVSESRNGGEFLSEATVKIKVGNEVMHTAADGDGPVNALDRAMRKALAPFYPELDPVHLTDYKVRVLDNESGTAATVRVWIQSTDGKSTWNTVGSSTNIIEASWLALADSLEYPLRSISKRRLR</sequence>